<name>A0ABR0VBJ5_REHGL</name>
<comment type="similarity">
    <text evidence="1 4">Belongs to the glycosyl hydrolase 1 family.</text>
</comment>
<sequence>MGSSLTRHHFPKDFMFGVATAAYQVEGGYAQDGRSFSNWDVFSAHTPARISDGSNGCVAIDHYNKFKEDVILMKKLGIEAYRFSIAWSRILPAGRLSGGINRKGVKFYNDLIDLLLSQGIEPYVTIFHFDIPKNLEDEYGGFLSPRIVQDFVEYAEVCFFEFGDRVKYWTTQNEPVTVAHNGYITGDFPPAHGSTSAQAKETNALKHRCVRGVDKTCAAGDAGTEPYIVAHNLILAHAAAVDIYRKNYQAVQGGKIGVANMTTWYEPLRETQEDIDAASRALDFMWGWFMAPIVTGDYPQVMRERVGDRLPKFTPEQSELVKGSYDFIGMNYYTTNYATYSPTPPGTEPTYYTDQEVEFFTERDGVPIGEQAGSEWLIIVPYGIYKLLVHTKEKYNDPIIHITENGVNEKNNRSLSISQACKDEHRIKFHQEHLSYMKQAIDYGVNVKGYFLWSLVDNFEWSEGFTVRFGLYYVDYANGLTRYPKSSAIWYMNFLNKNLLPRPNTQLLEEIEEDNKVKRRRRH</sequence>
<evidence type="ECO:0000313" key="6">
    <source>
        <dbReference type="Proteomes" id="UP001318860"/>
    </source>
</evidence>
<protein>
    <recommendedName>
        <fullName evidence="7">Beta-glucosidase</fullName>
    </recommendedName>
</protein>
<evidence type="ECO:0000256" key="3">
    <source>
        <dbReference type="ARBA" id="ARBA00023295"/>
    </source>
</evidence>
<dbReference type="PROSITE" id="PS00653">
    <property type="entry name" value="GLYCOSYL_HYDROL_F1_2"/>
    <property type="match status" value="1"/>
</dbReference>
<evidence type="ECO:0000256" key="1">
    <source>
        <dbReference type="ARBA" id="ARBA00010838"/>
    </source>
</evidence>
<dbReference type="InterPro" id="IPR017853">
    <property type="entry name" value="GH"/>
</dbReference>
<dbReference type="EMBL" id="JABTTQ020001347">
    <property type="protein sequence ID" value="KAK6131686.1"/>
    <property type="molecule type" value="Genomic_DNA"/>
</dbReference>
<keyword evidence="2" id="KW-0378">Hydrolase</keyword>
<keyword evidence="3" id="KW-0326">Glycosidase</keyword>
<dbReference type="Gene3D" id="3.20.20.80">
    <property type="entry name" value="Glycosidases"/>
    <property type="match status" value="1"/>
</dbReference>
<dbReference type="PANTHER" id="PTHR10353:SF137">
    <property type="entry name" value="MYROSINASE 3-RELATED"/>
    <property type="match status" value="1"/>
</dbReference>
<accession>A0ABR0VBJ5</accession>
<dbReference type="InterPro" id="IPR001360">
    <property type="entry name" value="Glyco_hydro_1"/>
</dbReference>
<organism evidence="5 6">
    <name type="scientific">Rehmannia glutinosa</name>
    <name type="common">Chinese foxglove</name>
    <dbReference type="NCBI Taxonomy" id="99300"/>
    <lineage>
        <taxon>Eukaryota</taxon>
        <taxon>Viridiplantae</taxon>
        <taxon>Streptophyta</taxon>
        <taxon>Embryophyta</taxon>
        <taxon>Tracheophyta</taxon>
        <taxon>Spermatophyta</taxon>
        <taxon>Magnoliopsida</taxon>
        <taxon>eudicotyledons</taxon>
        <taxon>Gunneridae</taxon>
        <taxon>Pentapetalae</taxon>
        <taxon>asterids</taxon>
        <taxon>lamiids</taxon>
        <taxon>Lamiales</taxon>
        <taxon>Orobanchaceae</taxon>
        <taxon>Rehmannieae</taxon>
        <taxon>Rehmannia</taxon>
    </lineage>
</organism>
<evidence type="ECO:0008006" key="7">
    <source>
        <dbReference type="Google" id="ProtNLM"/>
    </source>
</evidence>
<gene>
    <name evidence="5" type="ORF">DH2020_034593</name>
</gene>
<evidence type="ECO:0000313" key="5">
    <source>
        <dbReference type="EMBL" id="KAK6131686.1"/>
    </source>
</evidence>
<comment type="caution">
    <text evidence="5">The sequence shown here is derived from an EMBL/GenBank/DDBJ whole genome shotgun (WGS) entry which is preliminary data.</text>
</comment>
<dbReference type="Proteomes" id="UP001318860">
    <property type="component" value="Unassembled WGS sequence"/>
</dbReference>
<evidence type="ECO:0000256" key="2">
    <source>
        <dbReference type="ARBA" id="ARBA00022801"/>
    </source>
</evidence>
<dbReference type="Pfam" id="PF00232">
    <property type="entry name" value="Glyco_hydro_1"/>
    <property type="match status" value="1"/>
</dbReference>
<dbReference type="PANTHER" id="PTHR10353">
    <property type="entry name" value="GLYCOSYL HYDROLASE"/>
    <property type="match status" value="1"/>
</dbReference>
<dbReference type="SUPFAM" id="SSF51445">
    <property type="entry name" value="(Trans)glycosidases"/>
    <property type="match status" value="1"/>
</dbReference>
<dbReference type="PRINTS" id="PR00131">
    <property type="entry name" value="GLHYDRLASE1"/>
</dbReference>
<reference evidence="5 6" key="1">
    <citation type="journal article" date="2021" name="Comput. Struct. Biotechnol. J.">
        <title>De novo genome assembly of the potent medicinal plant Rehmannia glutinosa using nanopore technology.</title>
        <authorList>
            <person name="Ma L."/>
            <person name="Dong C."/>
            <person name="Song C."/>
            <person name="Wang X."/>
            <person name="Zheng X."/>
            <person name="Niu Y."/>
            <person name="Chen S."/>
            <person name="Feng W."/>
        </authorList>
    </citation>
    <scope>NUCLEOTIDE SEQUENCE [LARGE SCALE GENOMIC DNA]</scope>
    <source>
        <strain evidence="5">DH-2019</strain>
    </source>
</reference>
<dbReference type="InterPro" id="IPR033132">
    <property type="entry name" value="GH_1_N_CS"/>
</dbReference>
<evidence type="ECO:0000256" key="4">
    <source>
        <dbReference type="RuleBase" id="RU003690"/>
    </source>
</evidence>
<keyword evidence="6" id="KW-1185">Reference proteome</keyword>
<proteinExistence type="inferred from homology"/>